<evidence type="ECO:0000256" key="4">
    <source>
        <dbReference type="ARBA" id="ARBA00022679"/>
    </source>
</evidence>
<name>A0A5C7FRS8_9BACT</name>
<organism evidence="8 9">
    <name type="scientific">Neolewinella aurantiaca</name>
    <dbReference type="NCBI Taxonomy" id="2602767"/>
    <lineage>
        <taxon>Bacteria</taxon>
        <taxon>Pseudomonadati</taxon>
        <taxon>Bacteroidota</taxon>
        <taxon>Saprospiria</taxon>
        <taxon>Saprospirales</taxon>
        <taxon>Lewinellaceae</taxon>
        <taxon>Neolewinella</taxon>
    </lineage>
</organism>
<evidence type="ECO:0000256" key="1">
    <source>
        <dbReference type="ARBA" id="ARBA00001933"/>
    </source>
</evidence>
<dbReference type="GO" id="GO:0030170">
    <property type="term" value="F:pyridoxal phosphate binding"/>
    <property type="evidence" value="ECO:0007669"/>
    <property type="project" value="InterPro"/>
</dbReference>
<comment type="caution">
    <text evidence="8">The sequence shown here is derived from an EMBL/GenBank/DDBJ whole genome shotgun (WGS) entry which is preliminary data.</text>
</comment>
<dbReference type="GO" id="GO:0016740">
    <property type="term" value="F:transferase activity"/>
    <property type="evidence" value="ECO:0007669"/>
    <property type="project" value="UniProtKB-KW"/>
</dbReference>
<dbReference type="InterPro" id="IPR001917">
    <property type="entry name" value="Aminotrans_II_pyridoxalP_BS"/>
</dbReference>
<dbReference type="Proteomes" id="UP000321907">
    <property type="component" value="Unassembled WGS sequence"/>
</dbReference>
<protein>
    <submittedName>
        <fullName evidence="8">8-amino-7-oxononanoate synthase</fullName>
    </submittedName>
</protein>
<proteinExistence type="inferred from homology"/>
<keyword evidence="4" id="KW-0808">Transferase</keyword>
<dbReference type="SUPFAM" id="SSF53383">
    <property type="entry name" value="PLP-dependent transferases"/>
    <property type="match status" value="1"/>
</dbReference>
<gene>
    <name evidence="8" type="ORF">FUA23_04520</name>
</gene>
<dbReference type="PANTHER" id="PTHR13693:SF77">
    <property type="entry name" value="8-AMINO-7-OXONONANOATE SYNTHASE"/>
    <property type="match status" value="1"/>
</dbReference>
<dbReference type="RefSeq" id="WP_147929538.1">
    <property type="nucleotide sequence ID" value="NZ_VOXD01000005.1"/>
</dbReference>
<dbReference type="OrthoDB" id="9807157at2"/>
<evidence type="ECO:0000259" key="7">
    <source>
        <dbReference type="Pfam" id="PF00155"/>
    </source>
</evidence>
<dbReference type="Gene3D" id="3.40.640.10">
    <property type="entry name" value="Type I PLP-dependent aspartate aminotransferase-like (Major domain)"/>
    <property type="match status" value="1"/>
</dbReference>
<dbReference type="InterPro" id="IPR015421">
    <property type="entry name" value="PyrdxlP-dep_Trfase_major"/>
</dbReference>
<dbReference type="EMBL" id="VOXD01000005">
    <property type="protein sequence ID" value="TXF90710.1"/>
    <property type="molecule type" value="Genomic_DNA"/>
</dbReference>
<dbReference type="InterPro" id="IPR015422">
    <property type="entry name" value="PyrdxlP-dep_Trfase_small"/>
</dbReference>
<dbReference type="Pfam" id="PF00155">
    <property type="entry name" value="Aminotran_1_2"/>
    <property type="match status" value="1"/>
</dbReference>
<dbReference type="Gene3D" id="3.90.1150.10">
    <property type="entry name" value="Aspartate Aminotransferase, domain 1"/>
    <property type="match status" value="1"/>
</dbReference>
<dbReference type="AlphaFoldDB" id="A0A5C7FRS8"/>
<accession>A0A5C7FRS8</accession>
<comment type="cofactor">
    <cofactor evidence="1 6">
        <name>pyridoxal 5'-phosphate</name>
        <dbReference type="ChEBI" id="CHEBI:597326"/>
    </cofactor>
</comment>
<evidence type="ECO:0000313" key="8">
    <source>
        <dbReference type="EMBL" id="TXF90710.1"/>
    </source>
</evidence>
<evidence type="ECO:0000313" key="9">
    <source>
        <dbReference type="Proteomes" id="UP000321907"/>
    </source>
</evidence>
<dbReference type="InterPro" id="IPR015424">
    <property type="entry name" value="PyrdxlP-dep_Trfase"/>
</dbReference>
<sequence>MDNFLDDRLDAIRAAGNFRSLAGTVTGIDFWSNDYLGLARSQVQRGDEGVWVDPVWSGATGSRSISGDDDSYNALERSIAAFHGYPAALMFNAGYTTNLGLFSALLKRGDTILYDELIHASCRDGIRLGFARGKRFPHNDLEETLAHTLKQGKNNGQLFVLTEGRFSMDGDVAPLAEMASLCKAYGAHLIVDEAHSGGLDGPEGRGLVAALGLQSEVFATIITFGKAFGAHGAVVLGTQSLREYLINTCRPFIYTTGPAPSQWRGVADAYNKLAVLHKERLSDLQRIIRQFREGMLSTGMADRLPPNEGPIQVVGFPGNEEVMLAEAACRKAGLLVKGIRSPTVPEGSERLRICLHAFNSTEEVNKLVNTLRGFG</sequence>
<feature type="domain" description="Aminotransferase class I/classII large" evidence="7">
    <location>
        <begin position="28"/>
        <end position="370"/>
    </location>
</feature>
<dbReference type="InterPro" id="IPR050087">
    <property type="entry name" value="AON_synthase_class-II"/>
</dbReference>
<dbReference type="InterPro" id="IPR004839">
    <property type="entry name" value="Aminotransferase_I/II_large"/>
</dbReference>
<evidence type="ECO:0000256" key="2">
    <source>
        <dbReference type="ARBA" id="ARBA00005189"/>
    </source>
</evidence>
<reference evidence="8 9" key="1">
    <citation type="submission" date="2019-08" db="EMBL/GenBank/DDBJ databases">
        <title>Lewinella sp. strain SSH13 Genome sequencing and assembly.</title>
        <authorList>
            <person name="Kim I."/>
        </authorList>
    </citation>
    <scope>NUCLEOTIDE SEQUENCE [LARGE SCALE GENOMIC DNA]</scope>
    <source>
        <strain evidence="8 9">SSH13</strain>
    </source>
</reference>
<keyword evidence="5 6" id="KW-0663">Pyridoxal phosphate</keyword>
<dbReference type="PROSITE" id="PS00599">
    <property type="entry name" value="AA_TRANSFER_CLASS_2"/>
    <property type="match status" value="1"/>
</dbReference>
<evidence type="ECO:0000256" key="5">
    <source>
        <dbReference type="ARBA" id="ARBA00022898"/>
    </source>
</evidence>
<comment type="similarity">
    <text evidence="3">Belongs to the class-II pyridoxal-phosphate-dependent aminotransferase family. BioF subfamily.</text>
</comment>
<evidence type="ECO:0000256" key="3">
    <source>
        <dbReference type="ARBA" id="ARBA00010008"/>
    </source>
</evidence>
<evidence type="ECO:0000256" key="6">
    <source>
        <dbReference type="RuleBase" id="RU003693"/>
    </source>
</evidence>
<keyword evidence="9" id="KW-1185">Reference proteome</keyword>
<dbReference type="PANTHER" id="PTHR13693">
    <property type="entry name" value="CLASS II AMINOTRANSFERASE/8-AMINO-7-OXONONANOATE SYNTHASE"/>
    <property type="match status" value="1"/>
</dbReference>
<comment type="pathway">
    <text evidence="2">Lipid metabolism.</text>
</comment>